<dbReference type="Proteomes" id="UP000435649">
    <property type="component" value="Unassembled WGS sequence"/>
</dbReference>
<sequence length="258" mass="28835">MKTSWLNGAFCFGGALLLAAVFGVGGCSSLPDEEVYPVDITIGEIEANMQKALDPDGRYAKAKSYVQRQITQEIRWLEENADEMLTDVKFVSPDKLMMVNIVDNAPQSGIIINGDRGWQIDYANKRSNELGESQMKLVRTLTLIANPGSRLSKVFDDIKITGCRVGDEDFYKLVCTVDDSNPNLPSLDIYIDKDDFLIKGYRVGKSSSKIIRYGLHEGVRIPVEIETVANGRKNRVSVVDYKLDVPIPLTDFYPPVFR</sequence>
<protein>
    <recommendedName>
        <fullName evidence="3">Outer membrane lipoprotein-sorting protein</fullName>
    </recommendedName>
</protein>
<organism evidence="1 2">
    <name type="scientific">Victivallis lenta</name>
    <dbReference type="NCBI Taxonomy" id="2606640"/>
    <lineage>
        <taxon>Bacteria</taxon>
        <taxon>Pseudomonadati</taxon>
        <taxon>Lentisphaerota</taxon>
        <taxon>Lentisphaeria</taxon>
        <taxon>Victivallales</taxon>
        <taxon>Victivallaceae</taxon>
        <taxon>Victivallis</taxon>
    </lineage>
</organism>
<dbReference type="AlphaFoldDB" id="A0A844FYU0"/>
<comment type="caution">
    <text evidence="1">The sequence shown here is derived from an EMBL/GenBank/DDBJ whole genome shotgun (WGS) entry which is preliminary data.</text>
</comment>
<dbReference type="PROSITE" id="PS51257">
    <property type="entry name" value="PROKAR_LIPOPROTEIN"/>
    <property type="match status" value="1"/>
</dbReference>
<proteinExistence type="predicted"/>
<name>A0A844FYU0_9BACT</name>
<dbReference type="RefSeq" id="WP_106053161.1">
    <property type="nucleotide sequence ID" value="NZ_CALXOB010000042.1"/>
</dbReference>
<keyword evidence="2" id="KW-1185">Reference proteome</keyword>
<evidence type="ECO:0008006" key="3">
    <source>
        <dbReference type="Google" id="ProtNLM"/>
    </source>
</evidence>
<evidence type="ECO:0000313" key="2">
    <source>
        <dbReference type="Proteomes" id="UP000435649"/>
    </source>
</evidence>
<dbReference type="EMBL" id="VUNS01000001">
    <property type="protein sequence ID" value="MST95611.1"/>
    <property type="molecule type" value="Genomic_DNA"/>
</dbReference>
<gene>
    <name evidence="1" type="ORF">FYJ85_00930</name>
</gene>
<reference evidence="1 2" key="1">
    <citation type="submission" date="2019-08" db="EMBL/GenBank/DDBJ databases">
        <title>In-depth cultivation of the pig gut microbiome towards novel bacterial diversity and tailored functional studies.</title>
        <authorList>
            <person name="Wylensek D."/>
            <person name="Hitch T.C.A."/>
            <person name="Clavel T."/>
        </authorList>
    </citation>
    <scope>NUCLEOTIDE SEQUENCE [LARGE SCALE GENOMIC DNA]</scope>
    <source>
        <strain evidence="1 2">BBE-744-WT-12</strain>
    </source>
</reference>
<accession>A0A844FYU0</accession>
<evidence type="ECO:0000313" key="1">
    <source>
        <dbReference type="EMBL" id="MST95611.1"/>
    </source>
</evidence>